<feature type="region of interest" description="Disordered" evidence="1">
    <location>
        <begin position="225"/>
        <end position="245"/>
    </location>
</feature>
<dbReference type="InterPro" id="IPR013860">
    <property type="entry name" value="AreA_GATA"/>
</dbReference>
<accession>A0A5N6TD13</accession>
<evidence type="ECO:0000313" key="4">
    <source>
        <dbReference type="Proteomes" id="UP000325780"/>
    </source>
</evidence>
<feature type="region of interest" description="Disordered" evidence="1">
    <location>
        <begin position="469"/>
        <end position="504"/>
    </location>
</feature>
<dbReference type="GO" id="GO:0042149">
    <property type="term" value="P:cellular response to glucose starvation"/>
    <property type="evidence" value="ECO:0007669"/>
    <property type="project" value="TreeGrafter"/>
</dbReference>
<reference evidence="3 4" key="1">
    <citation type="submission" date="2019-04" db="EMBL/GenBank/DDBJ databases">
        <title>Friends and foes A comparative genomics study of 23 Aspergillus species from section Flavi.</title>
        <authorList>
            <consortium name="DOE Joint Genome Institute"/>
            <person name="Kjaerbolling I."/>
            <person name="Vesth T."/>
            <person name="Frisvad J.C."/>
            <person name="Nybo J.L."/>
            <person name="Theobald S."/>
            <person name="Kildgaard S."/>
            <person name="Isbrandt T."/>
            <person name="Kuo A."/>
            <person name="Sato A."/>
            <person name="Lyhne E.K."/>
            <person name="Kogle M.E."/>
            <person name="Wiebenga A."/>
            <person name="Kun R.S."/>
            <person name="Lubbers R.J."/>
            <person name="Makela M.R."/>
            <person name="Barry K."/>
            <person name="Chovatia M."/>
            <person name="Clum A."/>
            <person name="Daum C."/>
            <person name="Haridas S."/>
            <person name="He G."/>
            <person name="LaButti K."/>
            <person name="Lipzen A."/>
            <person name="Mondo S."/>
            <person name="Riley R."/>
            <person name="Salamov A."/>
            <person name="Simmons B.A."/>
            <person name="Magnuson J.K."/>
            <person name="Henrissat B."/>
            <person name="Mortensen U.H."/>
            <person name="Larsen T.O."/>
            <person name="Devries R.P."/>
            <person name="Grigoriev I.V."/>
            <person name="Machida M."/>
            <person name="Baker S.E."/>
            <person name="Andersen M.R."/>
        </authorList>
    </citation>
    <scope>NUCLEOTIDE SEQUENCE [LARGE SCALE GENOMIC DNA]</scope>
    <source>
        <strain evidence="3 4">IBT 18842</strain>
    </source>
</reference>
<feature type="domain" description="Nitrogen regulatory protein areA GATA-like" evidence="2">
    <location>
        <begin position="166"/>
        <end position="193"/>
    </location>
</feature>
<dbReference type="PANTHER" id="PTHR28051:SF1">
    <property type="entry name" value="PROTEIN MTL1-RELATED"/>
    <property type="match status" value="1"/>
</dbReference>
<evidence type="ECO:0000313" key="3">
    <source>
        <dbReference type="EMBL" id="KAE8144278.1"/>
    </source>
</evidence>
<dbReference type="GO" id="GO:0007039">
    <property type="term" value="P:protein catabolic process in the vacuole"/>
    <property type="evidence" value="ECO:0007669"/>
    <property type="project" value="TreeGrafter"/>
</dbReference>
<feature type="region of interest" description="Disordered" evidence="1">
    <location>
        <begin position="303"/>
        <end position="325"/>
    </location>
</feature>
<dbReference type="Proteomes" id="UP000325780">
    <property type="component" value="Unassembled WGS sequence"/>
</dbReference>
<feature type="compositionally biased region" description="Acidic residues" evidence="1">
    <location>
        <begin position="94"/>
        <end position="104"/>
    </location>
</feature>
<dbReference type="Pfam" id="PF08550">
    <property type="entry name" value="GATA_AreA"/>
    <property type="match status" value="1"/>
</dbReference>
<proteinExistence type="predicted"/>
<feature type="region of interest" description="Disordered" evidence="1">
    <location>
        <begin position="93"/>
        <end position="148"/>
    </location>
</feature>
<dbReference type="OrthoDB" id="5563539at2759"/>
<dbReference type="AlphaFoldDB" id="A0A5N6TD13"/>
<feature type="region of interest" description="Disordered" evidence="1">
    <location>
        <begin position="379"/>
        <end position="408"/>
    </location>
</feature>
<gene>
    <name evidence="3" type="ORF">BDV25DRAFT_167218</name>
</gene>
<dbReference type="EMBL" id="ML742589">
    <property type="protein sequence ID" value="KAE8144278.1"/>
    <property type="molecule type" value="Genomic_DNA"/>
</dbReference>
<keyword evidence="4" id="KW-1185">Reference proteome</keyword>
<evidence type="ECO:0000256" key="1">
    <source>
        <dbReference type="SAM" id="MobiDB-lite"/>
    </source>
</evidence>
<name>A0A5N6TD13_ASPAV</name>
<sequence>MKMAAVITTEERPIQITFDSLRYPTAQRYYLEDSDSDTIKYQSPIHDCSQRSCPDFVYSAPSSFPPSPDFIQTSSGRLPPTPASLSSLSLCISDEQDDDGDGDEILLPSYDAGPYASKLPEPPSEISAESFTEMQRSADDSSIEEEPSRHVDYLSHEWREEDIWASWRYVAAQRERYDNGVRLENASWRTWTKLKLNLGTVSPEALNWLKDHDVTWLYGPLKTSSKHKLPPNASPPPSRLETPTCSVDRKPILKKRTASETILQRSLSQHTLLQHAGAILQAQEAGVSRSRTSFYRYYPSHIRQTPSQSSDGFPQTSLNVTPTNGSSDIGSPYDKRHIHFNNEVVQCIAVEVKDDEEDEWLANVNDDSSEEGIVMMKHRSSQASINDKTDMSRNGLNSESKTIAPLPPTTLKFRSDTPEPPASSIINRWSGYFSPYSSSDASVVDSDPEANFFLDEGDNEFEFNWEPTRCPPEPTTRTRPWFVNPEDDAELDKQPPSSSVLPLDEAEPANASILERVVDAVNTAKDIAHVIWNVGWRR</sequence>
<organism evidence="3 4">
    <name type="scientific">Aspergillus avenaceus</name>
    <dbReference type="NCBI Taxonomy" id="36643"/>
    <lineage>
        <taxon>Eukaryota</taxon>
        <taxon>Fungi</taxon>
        <taxon>Dikarya</taxon>
        <taxon>Ascomycota</taxon>
        <taxon>Pezizomycotina</taxon>
        <taxon>Eurotiomycetes</taxon>
        <taxon>Eurotiomycetidae</taxon>
        <taxon>Eurotiales</taxon>
        <taxon>Aspergillaceae</taxon>
        <taxon>Aspergillus</taxon>
        <taxon>Aspergillus subgen. Circumdati</taxon>
    </lineage>
</organism>
<evidence type="ECO:0000259" key="2">
    <source>
        <dbReference type="Pfam" id="PF08550"/>
    </source>
</evidence>
<dbReference type="InterPro" id="IPR052292">
    <property type="entry name" value="Glucose_repression_reg"/>
</dbReference>
<protein>
    <recommendedName>
        <fullName evidence="2">Nitrogen regulatory protein areA GATA-like domain-containing protein</fullName>
    </recommendedName>
</protein>
<dbReference type="PANTHER" id="PTHR28051">
    <property type="entry name" value="PROTEIN MTL1-RELATED"/>
    <property type="match status" value="1"/>
</dbReference>
<feature type="compositionally biased region" description="Polar residues" evidence="1">
    <location>
        <begin position="381"/>
        <end position="401"/>
    </location>
</feature>
<dbReference type="GO" id="GO:0005773">
    <property type="term" value="C:vacuole"/>
    <property type="evidence" value="ECO:0007669"/>
    <property type="project" value="GOC"/>
</dbReference>